<evidence type="ECO:0000313" key="2">
    <source>
        <dbReference type="Proteomes" id="UP000741360"/>
    </source>
</evidence>
<comment type="caution">
    <text evidence="1">The sequence shown here is derived from an EMBL/GenBank/DDBJ whole genome shotgun (WGS) entry which is preliminary data.</text>
</comment>
<dbReference type="Gene3D" id="3.90.1530.10">
    <property type="entry name" value="Conserved hypothetical protein from pyrococcus furiosus pfu- 392566-001, ParB domain"/>
    <property type="match status" value="1"/>
</dbReference>
<reference evidence="1" key="1">
    <citation type="submission" date="2020-07" db="EMBL/GenBank/DDBJ databases">
        <title>Huge and variable diversity of episymbiotic CPR bacteria and DPANN archaea in groundwater ecosystems.</title>
        <authorList>
            <person name="He C.Y."/>
            <person name="Keren R."/>
            <person name="Whittaker M."/>
            <person name="Farag I.F."/>
            <person name="Doudna J."/>
            <person name="Cate J.H.D."/>
            <person name="Banfield J.F."/>
        </authorList>
    </citation>
    <scope>NUCLEOTIDE SEQUENCE</scope>
    <source>
        <strain evidence="1">NC_groundwater_717_Ag_S-0.2um_59_8</strain>
    </source>
</reference>
<dbReference type="SUPFAM" id="SSF110849">
    <property type="entry name" value="ParB/Sulfiredoxin"/>
    <property type="match status" value="1"/>
</dbReference>
<gene>
    <name evidence="1" type="ORF">HYY65_10520</name>
</gene>
<proteinExistence type="predicted"/>
<dbReference type="EMBL" id="JACPSX010000201">
    <property type="protein sequence ID" value="MBI3015473.1"/>
    <property type="molecule type" value="Genomic_DNA"/>
</dbReference>
<sequence length="302" mass="33977">MGQAAWATFPAETKPPAGVLDLAGQVETDGGSALALYQEPVGKGWQIFALLPLEQVEPTPYQRDLSKTHADRLREIIKKLDRFVDPVVAVRVGAKKYWTPNGNHRRAALEKLKAKFIPVILIPEVEVAFQILALNTEKAHNLKEKSLEVIRMYRGLMEAEGGKSEESFAFQFEQPHFITLGLLYEKHPRFAGGAFAPILKRVDKFLKDSLVKSYRQRQERADLVDAASEVLDEVVAKIKKRGINHPYVKNFVLARCNPLTRARKTVPTFEQTFTKLTDALQKFDPGKLRMEDIARAAVMAGE</sequence>
<dbReference type="AlphaFoldDB" id="A0A932M0W6"/>
<protein>
    <submittedName>
        <fullName evidence="1">ParB N-terminal domain-containing protein</fullName>
    </submittedName>
</protein>
<evidence type="ECO:0000313" key="1">
    <source>
        <dbReference type="EMBL" id="MBI3015473.1"/>
    </source>
</evidence>
<accession>A0A932M0W6</accession>
<dbReference type="InterPro" id="IPR036086">
    <property type="entry name" value="ParB/Sulfiredoxin_sf"/>
</dbReference>
<name>A0A932M0W6_UNCTE</name>
<dbReference type="Proteomes" id="UP000741360">
    <property type="component" value="Unassembled WGS sequence"/>
</dbReference>
<organism evidence="1 2">
    <name type="scientific">Tectimicrobiota bacterium</name>
    <dbReference type="NCBI Taxonomy" id="2528274"/>
    <lineage>
        <taxon>Bacteria</taxon>
        <taxon>Pseudomonadati</taxon>
        <taxon>Nitrospinota/Tectimicrobiota group</taxon>
        <taxon>Candidatus Tectimicrobiota</taxon>
    </lineage>
</organism>